<dbReference type="InterPro" id="IPR032710">
    <property type="entry name" value="NTF2-like_dom_sf"/>
</dbReference>
<dbReference type="RefSeq" id="WP_345255791.1">
    <property type="nucleotide sequence ID" value="NZ_BAABGY010000007.1"/>
</dbReference>
<keyword evidence="3" id="KW-1185">Reference proteome</keyword>
<evidence type="ECO:0000256" key="1">
    <source>
        <dbReference type="SAM" id="SignalP"/>
    </source>
</evidence>
<comment type="caution">
    <text evidence="2">The sequence shown here is derived from an EMBL/GenBank/DDBJ whole genome shotgun (WGS) entry which is preliminary data.</text>
</comment>
<reference evidence="3" key="1">
    <citation type="journal article" date="2019" name="Int. J. Syst. Evol. Microbiol.">
        <title>The Global Catalogue of Microorganisms (GCM) 10K type strain sequencing project: providing services to taxonomists for standard genome sequencing and annotation.</title>
        <authorList>
            <consortium name="The Broad Institute Genomics Platform"/>
            <consortium name="The Broad Institute Genome Sequencing Center for Infectious Disease"/>
            <person name="Wu L."/>
            <person name="Ma J."/>
        </authorList>
    </citation>
    <scope>NUCLEOTIDE SEQUENCE [LARGE SCALE GENOMIC DNA]</scope>
    <source>
        <strain evidence="3">JCM 17919</strain>
    </source>
</reference>
<evidence type="ECO:0000313" key="3">
    <source>
        <dbReference type="Proteomes" id="UP001501725"/>
    </source>
</evidence>
<dbReference type="SUPFAM" id="SSF54427">
    <property type="entry name" value="NTF2-like"/>
    <property type="match status" value="1"/>
</dbReference>
<organism evidence="2 3">
    <name type="scientific">Flaviaesturariibacter amylovorans</name>
    <dbReference type="NCBI Taxonomy" id="1084520"/>
    <lineage>
        <taxon>Bacteria</taxon>
        <taxon>Pseudomonadati</taxon>
        <taxon>Bacteroidota</taxon>
        <taxon>Chitinophagia</taxon>
        <taxon>Chitinophagales</taxon>
        <taxon>Chitinophagaceae</taxon>
        <taxon>Flaviaestuariibacter</taxon>
    </lineage>
</organism>
<protein>
    <submittedName>
        <fullName evidence="2">Nuclear transport factor 2 family protein</fullName>
    </submittedName>
</protein>
<feature type="chain" id="PRO_5045982149" evidence="1">
    <location>
        <begin position="20"/>
        <end position="159"/>
    </location>
</feature>
<accession>A0ABP8GW86</accession>
<gene>
    <name evidence="2" type="ORF">GCM10023184_22290</name>
</gene>
<keyword evidence="1" id="KW-0732">Signal</keyword>
<feature type="signal peptide" evidence="1">
    <location>
        <begin position="1"/>
        <end position="19"/>
    </location>
</feature>
<name>A0ABP8GW86_9BACT</name>
<evidence type="ECO:0000313" key="2">
    <source>
        <dbReference type="EMBL" id="GAA4330893.1"/>
    </source>
</evidence>
<sequence>MRFLPLVLTLCCGTAAAQAPSAIPNEASRSAEDSVKIPIQRFFDGMRRSDTAMIRSSLAPNAVLQTIRMTKTGETRVTTDPVDSVLVGIAKPHTDVYDERITYDGIKIDGPMATAWTPYQFYVGEKFSHCGVNSFQLVRYSGEWKIQYIIDTRRRTNCK</sequence>
<dbReference type="Gene3D" id="3.10.450.50">
    <property type="match status" value="1"/>
</dbReference>
<dbReference type="EMBL" id="BAABGY010000007">
    <property type="protein sequence ID" value="GAA4330893.1"/>
    <property type="molecule type" value="Genomic_DNA"/>
</dbReference>
<dbReference type="Proteomes" id="UP001501725">
    <property type="component" value="Unassembled WGS sequence"/>
</dbReference>
<proteinExistence type="predicted"/>